<dbReference type="Proteomes" id="UP000029981">
    <property type="component" value="Chromosome 5"/>
</dbReference>
<protein>
    <submittedName>
        <fullName evidence="2">Uncharacterized protein</fullName>
    </submittedName>
</protein>
<reference evidence="2 3" key="1">
    <citation type="journal article" date="2009" name="Nat. Genet.">
        <title>The genome of the cucumber, Cucumis sativus L.</title>
        <authorList>
            <person name="Huang S."/>
            <person name="Li R."/>
            <person name="Zhang Z."/>
            <person name="Li L."/>
            <person name="Gu X."/>
            <person name="Fan W."/>
            <person name="Lucas W.J."/>
            <person name="Wang X."/>
            <person name="Xie B."/>
            <person name="Ni P."/>
            <person name="Ren Y."/>
            <person name="Zhu H."/>
            <person name="Li J."/>
            <person name="Lin K."/>
            <person name="Jin W."/>
            <person name="Fei Z."/>
            <person name="Li G."/>
            <person name="Staub J."/>
            <person name="Kilian A."/>
            <person name="van der Vossen E.A."/>
            <person name="Wu Y."/>
            <person name="Guo J."/>
            <person name="He J."/>
            <person name="Jia Z."/>
            <person name="Ren Y."/>
            <person name="Tian G."/>
            <person name="Lu Y."/>
            <person name="Ruan J."/>
            <person name="Qian W."/>
            <person name="Wang M."/>
            <person name="Huang Q."/>
            <person name="Li B."/>
            <person name="Xuan Z."/>
            <person name="Cao J."/>
            <person name="Asan"/>
            <person name="Wu Z."/>
            <person name="Zhang J."/>
            <person name="Cai Q."/>
            <person name="Bai Y."/>
            <person name="Zhao B."/>
            <person name="Han Y."/>
            <person name="Li Y."/>
            <person name="Li X."/>
            <person name="Wang S."/>
            <person name="Shi Q."/>
            <person name="Liu S."/>
            <person name="Cho W.K."/>
            <person name="Kim J.Y."/>
            <person name="Xu Y."/>
            <person name="Heller-Uszynska K."/>
            <person name="Miao H."/>
            <person name="Cheng Z."/>
            <person name="Zhang S."/>
            <person name="Wu J."/>
            <person name="Yang Y."/>
            <person name="Kang H."/>
            <person name="Li M."/>
            <person name="Liang H."/>
            <person name="Ren X."/>
            <person name="Shi Z."/>
            <person name="Wen M."/>
            <person name="Jian M."/>
            <person name="Yang H."/>
            <person name="Zhang G."/>
            <person name="Yang Z."/>
            <person name="Chen R."/>
            <person name="Liu S."/>
            <person name="Li J."/>
            <person name="Ma L."/>
            <person name="Liu H."/>
            <person name="Zhou Y."/>
            <person name="Zhao J."/>
            <person name="Fang X."/>
            <person name="Li G."/>
            <person name="Fang L."/>
            <person name="Li Y."/>
            <person name="Liu D."/>
            <person name="Zheng H."/>
            <person name="Zhang Y."/>
            <person name="Qin N."/>
            <person name="Li Z."/>
            <person name="Yang G."/>
            <person name="Yang S."/>
            <person name="Bolund L."/>
            <person name="Kristiansen K."/>
            <person name="Zheng H."/>
            <person name="Li S."/>
            <person name="Zhang X."/>
            <person name="Yang H."/>
            <person name="Wang J."/>
            <person name="Sun R."/>
            <person name="Zhang B."/>
            <person name="Jiang S."/>
            <person name="Wang J."/>
            <person name="Du Y."/>
            <person name="Li S."/>
        </authorList>
    </citation>
    <scope>NUCLEOTIDE SEQUENCE [LARGE SCALE GENOMIC DNA]</scope>
    <source>
        <strain evidence="3">cv. 9930</strain>
    </source>
</reference>
<proteinExistence type="predicted"/>
<reference evidence="2 3" key="2">
    <citation type="journal article" date="2009" name="PLoS ONE">
        <title>An integrated genetic and cytogenetic map of the cucumber genome.</title>
        <authorList>
            <person name="Ren Y."/>
            <person name="Zhang Z."/>
            <person name="Liu J."/>
            <person name="Staub J.E."/>
            <person name="Han Y."/>
            <person name="Cheng Z."/>
            <person name="Li X."/>
            <person name="Lu J."/>
            <person name="Miao H."/>
            <person name="Kang H."/>
            <person name="Xie B."/>
            <person name="Gu X."/>
            <person name="Wang X."/>
            <person name="Du Y."/>
            <person name="Jin W."/>
            <person name="Huang S."/>
        </authorList>
    </citation>
    <scope>NUCLEOTIDE SEQUENCE [LARGE SCALE GENOMIC DNA]</scope>
    <source>
        <strain evidence="3">cv. 9930</strain>
    </source>
</reference>
<dbReference type="EMBL" id="CM002926">
    <property type="protein sequence ID" value="KGN51879.1"/>
    <property type="molecule type" value="Genomic_DNA"/>
</dbReference>
<sequence>MALETDSGDDNRRGFRGDSSNVNRRGWSGDVESLQIEEYDEGHWEFVREESGKKRHKQQEEGFIEVTNVGLTNVS</sequence>
<accession>A0A0A0KSK3</accession>
<organism evidence="2 3">
    <name type="scientific">Cucumis sativus</name>
    <name type="common">Cucumber</name>
    <dbReference type="NCBI Taxonomy" id="3659"/>
    <lineage>
        <taxon>Eukaryota</taxon>
        <taxon>Viridiplantae</taxon>
        <taxon>Streptophyta</taxon>
        <taxon>Embryophyta</taxon>
        <taxon>Tracheophyta</taxon>
        <taxon>Spermatophyta</taxon>
        <taxon>Magnoliopsida</taxon>
        <taxon>eudicotyledons</taxon>
        <taxon>Gunneridae</taxon>
        <taxon>Pentapetalae</taxon>
        <taxon>rosids</taxon>
        <taxon>fabids</taxon>
        <taxon>Cucurbitales</taxon>
        <taxon>Cucurbitaceae</taxon>
        <taxon>Benincaseae</taxon>
        <taxon>Cucumis</taxon>
    </lineage>
</organism>
<evidence type="ECO:0000256" key="1">
    <source>
        <dbReference type="SAM" id="MobiDB-lite"/>
    </source>
</evidence>
<dbReference type="Gramene" id="KGN51879">
    <property type="protein sequence ID" value="KGN51879"/>
    <property type="gene ID" value="Csa_5G604250"/>
</dbReference>
<evidence type="ECO:0000313" key="2">
    <source>
        <dbReference type="EMBL" id="KGN51879.1"/>
    </source>
</evidence>
<reference evidence="2 3" key="4">
    <citation type="journal article" date="2011" name="BMC Genomics">
        <title>RNA-Seq improves annotation of protein-coding genes in the cucumber genome.</title>
        <authorList>
            <person name="Li Z."/>
            <person name="Zhang Z."/>
            <person name="Yan P."/>
            <person name="Huang S."/>
            <person name="Fei Z."/>
            <person name="Lin K."/>
        </authorList>
    </citation>
    <scope>NUCLEOTIDE SEQUENCE [LARGE SCALE GENOMIC DNA]</scope>
    <source>
        <strain evidence="3">cv. 9930</strain>
    </source>
</reference>
<name>A0A0A0KSK3_CUCSA</name>
<reference evidence="2 3" key="3">
    <citation type="journal article" date="2010" name="BMC Genomics">
        <title>Transcriptome sequencing and comparative analysis of cucumber flowers with different sex types.</title>
        <authorList>
            <person name="Guo S."/>
            <person name="Zheng Y."/>
            <person name="Joung J.G."/>
            <person name="Liu S."/>
            <person name="Zhang Z."/>
            <person name="Crasta O.R."/>
            <person name="Sobral B.W."/>
            <person name="Xu Y."/>
            <person name="Huang S."/>
            <person name="Fei Z."/>
        </authorList>
    </citation>
    <scope>NUCLEOTIDE SEQUENCE [LARGE SCALE GENOMIC DNA]</scope>
    <source>
        <strain evidence="3">cv. 9930</strain>
    </source>
</reference>
<dbReference type="AlphaFoldDB" id="A0A0A0KSK3"/>
<gene>
    <name evidence="2" type="ORF">Csa_5G604250</name>
</gene>
<feature type="region of interest" description="Disordered" evidence="1">
    <location>
        <begin position="1"/>
        <end position="27"/>
    </location>
</feature>
<evidence type="ECO:0000313" key="3">
    <source>
        <dbReference type="Proteomes" id="UP000029981"/>
    </source>
</evidence>
<keyword evidence="3" id="KW-1185">Reference proteome</keyword>